<dbReference type="InterPro" id="IPR005119">
    <property type="entry name" value="LysR_subst-bd"/>
</dbReference>
<organism evidence="7 8">
    <name type="scientific">Cryobacterium melibiosiphilum</name>
    <dbReference type="NCBI Taxonomy" id="995039"/>
    <lineage>
        <taxon>Bacteria</taxon>
        <taxon>Bacillati</taxon>
        <taxon>Actinomycetota</taxon>
        <taxon>Actinomycetes</taxon>
        <taxon>Micrococcales</taxon>
        <taxon>Microbacteriaceae</taxon>
        <taxon>Cryobacterium</taxon>
    </lineage>
</organism>
<dbReference type="InterPro" id="IPR000847">
    <property type="entry name" value="LysR_HTH_N"/>
</dbReference>
<dbReference type="Proteomes" id="UP000272015">
    <property type="component" value="Unassembled WGS sequence"/>
</dbReference>
<dbReference type="InterPro" id="IPR050176">
    <property type="entry name" value="LTTR"/>
</dbReference>
<protein>
    <submittedName>
        <fullName evidence="7">LysR family transcriptional regulator ArgP</fullName>
    </submittedName>
</protein>
<dbReference type="InterPro" id="IPR017685">
    <property type="entry name" value="ArgP"/>
</dbReference>
<keyword evidence="2" id="KW-0805">Transcription regulation</keyword>
<feature type="domain" description="HTH lysR-type" evidence="6">
    <location>
        <begin position="1"/>
        <end position="59"/>
    </location>
</feature>
<evidence type="ECO:0000256" key="1">
    <source>
        <dbReference type="ARBA" id="ARBA00009437"/>
    </source>
</evidence>
<keyword evidence="5" id="KW-0804">Transcription</keyword>
<evidence type="ECO:0000256" key="5">
    <source>
        <dbReference type="ARBA" id="ARBA00023163"/>
    </source>
</evidence>
<dbReference type="EMBL" id="QZVS01000095">
    <property type="protein sequence ID" value="RJT85701.1"/>
    <property type="molecule type" value="Genomic_DNA"/>
</dbReference>
<dbReference type="Pfam" id="PF03466">
    <property type="entry name" value="LysR_substrate"/>
    <property type="match status" value="1"/>
</dbReference>
<evidence type="ECO:0000313" key="8">
    <source>
        <dbReference type="Proteomes" id="UP000272015"/>
    </source>
</evidence>
<evidence type="ECO:0000256" key="4">
    <source>
        <dbReference type="ARBA" id="ARBA00023159"/>
    </source>
</evidence>
<sequence>MRFQMDHLHALVAVLEEGTFEAAARRLRVTASAVSQRIKAMEQIAGQVLVQRVTPVTTTAAGDVVLRYARQMQLLEADTTRALDDDLLHSGKRSIALAVNADSLATWFLEALAALPPRVDVVFTISREDQEHTTNLLRAGTVMAAVTSTPEPVQGCRSEKLGIMRYRAVCSPGFRDRWLGGIAAPWRLAGVPVVNFDRRDLLQDDFFRRAVGQDLDTPGQAAPRHFIPTSADFARAVALGLGWGLLPEQQCLAEIARGDLVELAPAQPVDVPLYWQRWNLDSELLDDVTDAVRSAAATRLHAL</sequence>
<dbReference type="SUPFAM" id="SSF53850">
    <property type="entry name" value="Periplasmic binding protein-like II"/>
    <property type="match status" value="1"/>
</dbReference>
<dbReference type="Pfam" id="PF00126">
    <property type="entry name" value="HTH_1"/>
    <property type="match status" value="1"/>
</dbReference>
<dbReference type="NCBIfam" id="NF002964">
    <property type="entry name" value="PRK03635.1"/>
    <property type="match status" value="1"/>
</dbReference>
<evidence type="ECO:0000256" key="2">
    <source>
        <dbReference type="ARBA" id="ARBA00023015"/>
    </source>
</evidence>
<dbReference type="Gene3D" id="3.40.190.290">
    <property type="match status" value="1"/>
</dbReference>
<keyword evidence="4" id="KW-0010">Activator</keyword>
<keyword evidence="3" id="KW-0238">DNA-binding</keyword>
<dbReference type="GO" id="GO:0003700">
    <property type="term" value="F:DNA-binding transcription factor activity"/>
    <property type="evidence" value="ECO:0007669"/>
    <property type="project" value="InterPro"/>
</dbReference>
<evidence type="ECO:0000313" key="7">
    <source>
        <dbReference type="EMBL" id="RJT85701.1"/>
    </source>
</evidence>
<keyword evidence="8" id="KW-1185">Reference proteome</keyword>
<dbReference type="Gene3D" id="1.10.10.10">
    <property type="entry name" value="Winged helix-like DNA-binding domain superfamily/Winged helix DNA-binding domain"/>
    <property type="match status" value="1"/>
</dbReference>
<dbReference type="OrthoDB" id="3252676at2"/>
<reference evidence="7 8" key="1">
    <citation type="submission" date="2018-09" db="EMBL/GenBank/DDBJ databases">
        <title>Novel species of Cryobacterium.</title>
        <authorList>
            <person name="Liu Q."/>
            <person name="Xin Y.-H."/>
        </authorList>
    </citation>
    <scope>NUCLEOTIDE SEQUENCE [LARGE SCALE GENOMIC DNA]</scope>
    <source>
        <strain evidence="7 8">Hh39</strain>
    </source>
</reference>
<evidence type="ECO:0000259" key="6">
    <source>
        <dbReference type="PROSITE" id="PS50931"/>
    </source>
</evidence>
<dbReference type="NCBIfam" id="TIGR03298">
    <property type="entry name" value="argP"/>
    <property type="match status" value="1"/>
</dbReference>
<proteinExistence type="inferred from homology"/>
<dbReference type="GO" id="GO:0003677">
    <property type="term" value="F:DNA binding"/>
    <property type="evidence" value="ECO:0007669"/>
    <property type="project" value="UniProtKB-KW"/>
</dbReference>
<comment type="similarity">
    <text evidence="1">Belongs to the LysR transcriptional regulatory family.</text>
</comment>
<comment type="caution">
    <text evidence="7">The sequence shown here is derived from an EMBL/GenBank/DDBJ whole genome shotgun (WGS) entry which is preliminary data.</text>
</comment>
<gene>
    <name evidence="7" type="ORF">D6T64_19020</name>
</gene>
<name>A0A3A5M8X2_9MICO</name>
<dbReference type="NCBIfam" id="NF009888">
    <property type="entry name" value="PRK13348.1"/>
    <property type="match status" value="1"/>
</dbReference>
<evidence type="ECO:0000256" key="3">
    <source>
        <dbReference type="ARBA" id="ARBA00023125"/>
    </source>
</evidence>
<dbReference type="PANTHER" id="PTHR30579">
    <property type="entry name" value="TRANSCRIPTIONAL REGULATOR"/>
    <property type="match status" value="1"/>
</dbReference>
<accession>A0A3A5M8X2</accession>
<dbReference type="InterPro" id="IPR036390">
    <property type="entry name" value="WH_DNA-bd_sf"/>
</dbReference>
<dbReference type="PROSITE" id="PS50931">
    <property type="entry name" value="HTH_LYSR"/>
    <property type="match status" value="1"/>
</dbReference>
<dbReference type="AlphaFoldDB" id="A0A3A5M8X2"/>
<dbReference type="PANTHER" id="PTHR30579:SF2">
    <property type="entry name" value="HTH-TYPE TRANSCRIPTIONAL REGULATOR ARGP"/>
    <property type="match status" value="1"/>
</dbReference>
<dbReference type="SUPFAM" id="SSF46785">
    <property type="entry name" value="Winged helix' DNA-binding domain"/>
    <property type="match status" value="1"/>
</dbReference>
<dbReference type="InterPro" id="IPR036388">
    <property type="entry name" value="WH-like_DNA-bd_sf"/>
</dbReference>